<protein>
    <submittedName>
        <fullName evidence="1">Uncharacterized protein</fullName>
    </submittedName>
</protein>
<dbReference type="AlphaFoldDB" id="A0A8J5H3X3"/>
<organism evidence="1 2">
    <name type="scientific">Zingiber officinale</name>
    <name type="common">Ginger</name>
    <name type="synonym">Amomum zingiber</name>
    <dbReference type="NCBI Taxonomy" id="94328"/>
    <lineage>
        <taxon>Eukaryota</taxon>
        <taxon>Viridiplantae</taxon>
        <taxon>Streptophyta</taxon>
        <taxon>Embryophyta</taxon>
        <taxon>Tracheophyta</taxon>
        <taxon>Spermatophyta</taxon>
        <taxon>Magnoliopsida</taxon>
        <taxon>Liliopsida</taxon>
        <taxon>Zingiberales</taxon>
        <taxon>Zingiberaceae</taxon>
        <taxon>Zingiber</taxon>
    </lineage>
</organism>
<proteinExistence type="predicted"/>
<evidence type="ECO:0000313" key="2">
    <source>
        <dbReference type="Proteomes" id="UP000734854"/>
    </source>
</evidence>
<dbReference type="Proteomes" id="UP000734854">
    <property type="component" value="Unassembled WGS sequence"/>
</dbReference>
<dbReference type="EMBL" id="JACMSC010000007">
    <property type="protein sequence ID" value="KAG6515923.1"/>
    <property type="molecule type" value="Genomic_DNA"/>
</dbReference>
<keyword evidence="2" id="KW-1185">Reference proteome</keyword>
<accession>A0A8J5H3X3</accession>
<sequence length="548" mass="59009">MCNVVQGFRSSSNIPVDELAFVRKVEAKYPALLFKQQLSAYVEKTFGILRDNAKKELSSLISVYTGFIRLGTLVETTKPKQRDHILLTTSKAENQMKGRLLLDIVVGQGAAVLQLLAGKDEPLLVRGDAFLILDLCLHVIDGVGALDLQSNGLAGEGLHKDLHASPEPQYKVKGGLLLDVVVGEGAAVLQLLAGKDQPLLVRGDPFLILDLSFDIVDGVGALHLEGDGLASKGFDKDLHATTETEHEVEGRFLLDVVIGQGAAVLQLLTGKNQPLLVWGDPLLVLNLSFDIVNGVGTLHLEGDSLAGQGFNKDLHATTETENKVEGRLLLDVVIGQGAAVLELLTGEDQPLLVRRDPLLVLDLGLDVVDGIGRLDLKGDSLAGKGLDKDLHATTETKHEVEGGLFLDVVVGKSAAVLELLAGKDQPLLIRRDPLLVLDLGLHVVDSIRRLDLKGDRLSGESFNEDLHASTETQNEVEGGLFLDVVVGKGAAVLELLAGEDQPLLIRRDPLLVLDLGFYVVNGIRRLYLKGNRLAGESFNEDLHLLQLI</sequence>
<gene>
    <name evidence="1" type="ORF">ZIOFF_026369</name>
</gene>
<comment type="caution">
    <text evidence="1">The sequence shown here is derived from an EMBL/GenBank/DDBJ whole genome shotgun (WGS) entry which is preliminary data.</text>
</comment>
<reference evidence="1 2" key="1">
    <citation type="submission" date="2020-08" db="EMBL/GenBank/DDBJ databases">
        <title>Plant Genome Project.</title>
        <authorList>
            <person name="Zhang R.-G."/>
        </authorList>
    </citation>
    <scope>NUCLEOTIDE SEQUENCE [LARGE SCALE GENOMIC DNA]</scope>
    <source>
        <tissue evidence="1">Rhizome</tissue>
    </source>
</reference>
<evidence type="ECO:0000313" key="1">
    <source>
        <dbReference type="EMBL" id="KAG6515923.1"/>
    </source>
</evidence>
<name>A0A8J5H3X3_ZINOF</name>